<evidence type="ECO:0000313" key="4">
    <source>
        <dbReference type="EMBL" id="TBU27198.1"/>
    </source>
</evidence>
<dbReference type="InterPro" id="IPR050300">
    <property type="entry name" value="GDXG_lipolytic_enzyme"/>
</dbReference>
<dbReference type="GO" id="GO:0006508">
    <property type="term" value="P:proteolysis"/>
    <property type="evidence" value="ECO:0007669"/>
    <property type="project" value="InterPro"/>
</dbReference>
<dbReference type="SUPFAM" id="SSF53474">
    <property type="entry name" value="alpha/beta-Hydrolases"/>
    <property type="match status" value="1"/>
</dbReference>
<dbReference type="PANTHER" id="PTHR48081">
    <property type="entry name" value="AB HYDROLASE SUPERFAMILY PROTEIN C4A8.06C"/>
    <property type="match status" value="1"/>
</dbReference>
<feature type="domain" description="Alpha/beta hydrolase fold-3" evidence="3">
    <location>
        <begin position="51"/>
        <end position="171"/>
    </location>
</feature>
<evidence type="ECO:0000259" key="2">
    <source>
        <dbReference type="Pfam" id="PF00326"/>
    </source>
</evidence>
<dbReference type="EMBL" id="ML143435">
    <property type="protein sequence ID" value="TBU27198.1"/>
    <property type="molecule type" value="Genomic_DNA"/>
</dbReference>
<gene>
    <name evidence="4" type="ORF">BD311DRAFT_760990</name>
</gene>
<organism evidence="4">
    <name type="scientific">Dichomitus squalens</name>
    <dbReference type="NCBI Taxonomy" id="114155"/>
    <lineage>
        <taxon>Eukaryota</taxon>
        <taxon>Fungi</taxon>
        <taxon>Dikarya</taxon>
        <taxon>Basidiomycota</taxon>
        <taxon>Agaricomycotina</taxon>
        <taxon>Agaricomycetes</taxon>
        <taxon>Polyporales</taxon>
        <taxon>Polyporaceae</taxon>
        <taxon>Dichomitus</taxon>
    </lineage>
</organism>
<sequence length="387" mass="42804">MSAFVSSSEVPEPLTLVYKLVQDCPIKVDVYPPIIISSQVSSASSSNLPAVVHFHGGALTVGNRTSWFPSWLHRRVVSSGIVFISADYRLIPPATGHDILADIKGLFAFLEHDVNGHIREHCPRERVFQVDTNALAVAGSSAGAMCAYLAAIHATPRPKAVLSLYGMGGDMLTWQYLTVKTEPFFRGREILHTADFSDFLFPAYRDLPSTSDSALAYHPTTHRIPGYPSNPRQLLGRLYLQLGVFLDYFTGAHEPSLSDALRNLLSADGRIVRDADPEGDDAKYANYIPAEHRHLFPQLNINSDLPPMFLIHGSADTAVFVRESKAMYARLENAGVRAELKILEGKEHNFDYEASAEQEFGQPGGLFEQAMDFLVGRLCRDTARIEK</sequence>
<dbReference type="Pfam" id="PF07859">
    <property type="entry name" value="Abhydrolase_3"/>
    <property type="match status" value="1"/>
</dbReference>
<evidence type="ECO:0000256" key="1">
    <source>
        <dbReference type="ARBA" id="ARBA00022801"/>
    </source>
</evidence>
<dbReference type="InterPro" id="IPR001375">
    <property type="entry name" value="Peptidase_S9_cat"/>
</dbReference>
<reference evidence="4" key="1">
    <citation type="submission" date="2019-01" db="EMBL/GenBank/DDBJ databases">
        <title>Draft genome sequences of three monokaryotic isolates of the white-rot basidiomycete fungus Dichomitus squalens.</title>
        <authorList>
            <consortium name="DOE Joint Genome Institute"/>
            <person name="Lopez S.C."/>
            <person name="Andreopoulos B."/>
            <person name="Pangilinan J."/>
            <person name="Lipzen A."/>
            <person name="Riley R."/>
            <person name="Ahrendt S."/>
            <person name="Ng V."/>
            <person name="Barry K."/>
            <person name="Daum C."/>
            <person name="Grigoriev I.V."/>
            <person name="Hilden K.S."/>
            <person name="Makela M.R."/>
            <person name="de Vries R.P."/>
        </authorList>
    </citation>
    <scope>NUCLEOTIDE SEQUENCE [LARGE SCALE GENOMIC DNA]</scope>
    <source>
        <strain evidence="4">OM18370.1</strain>
    </source>
</reference>
<keyword evidence="1 4" id="KW-0378">Hydrolase</keyword>
<dbReference type="InterPro" id="IPR029058">
    <property type="entry name" value="AB_hydrolase_fold"/>
</dbReference>
<dbReference type="InterPro" id="IPR013094">
    <property type="entry name" value="AB_hydrolase_3"/>
</dbReference>
<dbReference type="PANTHER" id="PTHR48081:SF3">
    <property type="entry name" value="ALPHA_BETA HYDROLASE FOLD-3 DOMAIN-CONTAINING PROTEIN"/>
    <property type="match status" value="1"/>
</dbReference>
<dbReference type="Proteomes" id="UP000292957">
    <property type="component" value="Unassembled WGS sequence"/>
</dbReference>
<dbReference type="OrthoDB" id="19653at2759"/>
<protein>
    <submittedName>
        <fullName evidence="4">Alpha/beta-hydrolase</fullName>
    </submittedName>
</protein>
<proteinExistence type="predicted"/>
<feature type="domain" description="Peptidase S9 prolyl oligopeptidase catalytic" evidence="2">
    <location>
        <begin position="282"/>
        <end position="357"/>
    </location>
</feature>
<name>A0A4Q9MKB3_9APHY</name>
<dbReference type="AlphaFoldDB" id="A0A4Q9MKB3"/>
<accession>A0A4Q9MKB3</accession>
<dbReference type="Pfam" id="PF00326">
    <property type="entry name" value="Peptidase_S9"/>
    <property type="match status" value="1"/>
</dbReference>
<dbReference type="GO" id="GO:0008236">
    <property type="term" value="F:serine-type peptidase activity"/>
    <property type="evidence" value="ECO:0007669"/>
    <property type="project" value="InterPro"/>
</dbReference>
<dbReference type="Gene3D" id="3.40.50.1820">
    <property type="entry name" value="alpha/beta hydrolase"/>
    <property type="match status" value="1"/>
</dbReference>
<evidence type="ECO:0000259" key="3">
    <source>
        <dbReference type="Pfam" id="PF07859"/>
    </source>
</evidence>